<evidence type="ECO:0000256" key="9">
    <source>
        <dbReference type="ARBA" id="ARBA00050687"/>
    </source>
</evidence>
<evidence type="ECO:0000256" key="2">
    <source>
        <dbReference type="ARBA" id="ARBA00004954"/>
    </source>
</evidence>
<dbReference type="GO" id="GO:0006189">
    <property type="term" value="P:'de novo' IMP biosynthetic process"/>
    <property type="evidence" value="ECO:0007669"/>
    <property type="project" value="UniProtKB-UniRule"/>
</dbReference>
<dbReference type="NCBIfam" id="TIGR00355">
    <property type="entry name" value="purH"/>
    <property type="match status" value="1"/>
</dbReference>
<dbReference type="FunFam" id="3.40.50.1380:FF:000001">
    <property type="entry name" value="Bifunctional purine biosynthesis protein PurH"/>
    <property type="match status" value="1"/>
</dbReference>
<keyword evidence="7 10" id="KW-0511">Multifunctional enzyme</keyword>
<dbReference type="PANTHER" id="PTHR11692:SF0">
    <property type="entry name" value="BIFUNCTIONAL PURINE BIOSYNTHESIS PROTEIN ATIC"/>
    <property type="match status" value="1"/>
</dbReference>
<dbReference type="InterPro" id="IPR011607">
    <property type="entry name" value="MGS-like_dom"/>
</dbReference>
<evidence type="ECO:0000256" key="6">
    <source>
        <dbReference type="ARBA" id="ARBA00022801"/>
    </source>
</evidence>
<dbReference type="Proteomes" id="UP000019482">
    <property type="component" value="Unassembled WGS sequence"/>
</dbReference>
<dbReference type="AlphaFoldDB" id="W6NKZ6"/>
<comment type="pathway">
    <text evidence="2 10">Purine metabolism; IMP biosynthesis via de novo pathway; 5-formamido-1-(5-phospho-D-ribosyl)imidazole-4-carboxamide from 5-amino-1-(5-phospho-D-ribosyl)imidazole-4-carboxamide (10-formyl THF route): step 1/1.</text>
</comment>
<comment type="similarity">
    <text evidence="3 10">Belongs to the PurH family.</text>
</comment>
<sequence length="499" mass="55493">MIKRALISVYNKDGLLELAKFLVNKDVEIISTGGTYKYLQDNNIPAVEISKITGFDEILDGRVKTLHPIIHAGILARRDSEQHMNTLKEKNITPIDMVVVNLYPFFDKVESNISFDEKVEFIDIGGPTMIRAAAKNFKDVLVLTDVNDYADIIENLDNNEEVNFNTRKKLAGKVFNLMSAYDASIANFLLDEEYPEYLSLSYKKSSSLRYGENPHQSAAYYVSTSGNAPMKNFEQLNGKELSYNNIKDMDIAWKAVNEFEEICCVAVKHNSPCGAAIGESLFDAYTKTFNCDSTSIFGGIVAVNKKLDFKTAEEISKIFLEIVIAPDFEKEALALLQKKKNLRIIKCDVKPTNGFEIAKVDGGMLLQSSDNKLTAKTEVVTDKKPTENEMNNLIFAMKICKYVKSNAIVVVKDFMAKGIGGGQVNRIWPTCQALDRAGDGVVLASDAFFPFDDVAKEAAKHGIKAIMQPGGSIRDKDSIKACNENGISMVFTGIRHFKH</sequence>
<dbReference type="SMART" id="SM00798">
    <property type="entry name" value="AICARFT_IMPCHas"/>
    <property type="match status" value="1"/>
</dbReference>
<comment type="catalytic activity">
    <reaction evidence="9 10">
        <text>IMP + H2O = 5-formamido-1-(5-phospho-D-ribosyl)imidazole-4-carboxamide</text>
        <dbReference type="Rhea" id="RHEA:18445"/>
        <dbReference type="ChEBI" id="CHEBI:15377"/>
        <dbReference type="ChEBI" id="CHEBI:58053"/>
        <dbReference type="ChEBI" id="CHEBI:58467"/>
        <dbReference type="EC" id="3.5.4.10"/>
    </reaction>
</comment>
<dbReference type="InterPro" id="IPR016193">
    <property type="entry name" value="Cytidine_deaminase-like"/>
</dbReference>
<comment type="pathway">
    <text evidence="1 10">Purine metabolism; IMP biosynthesis via de novo pathway; IMP from 5-formamido-1-(5-phospho-D-ribosyl)imidazole-4-carboxamide: step 1/1.</text>
</comment>
<dbReference type="SMART" id="SM00851">
    <property type="entry name" value="MGS"/>
    <property type="match status" value="1"/>
</dbReference>
<dbReference type="NCBIfam" id="NF002049">
    <property type="entry name" value="PRK00881.1"/>
    <property type="match status" value="1"/>
</dbReference>
<dbReference type="EC" id="2.1.2.3" evidence="10"/>
<keyword evidence="5 10" id="KW-0658">Purine biosynthesis</keyword>
<evidence type="ECO:0000256" key="3">
    <source>
        <dbReference type="ARBA" id="ARBA00007667"/>
    </source>
</evidence>
<keyword evidence="6 10" id="KW-0378">Hydrolase</keyword>
<dbReference type="FunFam" id="3.40.140.20:FF:000001">
    <property type="entry name" value="Bifunctional purine biosynthesis protein PurH"/>
    <property type="match status" value="1"/>
</dbReference>
<dbReference type="RefSeq" id="WP_017751316.1">
    <property type="nucleotide sequence ID" value="NZ_CBXI010000043.1"/>
</dbReference>
<dbReference type="EMBL" id="CBXI010000043">
    <property type="protein sequence ID" value="CDL92532.1"/>
    <property type="molecule type" value="Genomic_DNA"/>
</dbReference>
<gene>
    <name evidence="10" type="primary">purH</name>
    <name evidence="12" type="ORF">CTDIVETGP_2602</name>
</gene>
<evidence type="ECO:0000313" key="12">
    <source>
        <dbReference type="EMBL" id="CDL92532.1"/>
    </source>
</evidence>
<dbReference type="InterPro" id="IPR024051">
    <property type="entry name" value="AICAR_Tfase_dup_dom_sf"/>
</dbReference>
<keyword evidence="4 10" id="KW-0808">Transferase</keyword>
<dbReference type="InterPro" id="IPR002695">
    <property type="entry name" value="PurH-like"/>
</dbReference>
<dbReference type="GO" id="GO:0003937">
    <property type="term" value="F:IMP cyclohydrolase activity"/>
    <property type="evidence" value="ECO:0007669"/>
    <property type="project" value="UniProtKB-UniRule"/>
</dbReference>
<feature type="domain" description="MGS-like" evidence="11">
    <location>
        <begin position="1"/>
        <end position="144"/>
    </location>
</feature>
<evidence type="ECO:0000256" key="10">
    <source>
        <dbReference type="HAMAP-Rule" id="MF_00139"/>
    </source>
</evidence>
<dbReference type="Gene3D" id="3.40.50.1380">
    <property type="entry name" value="Methylglyoxal synthase-like domain"/>
    <property type="match status" value="1"/>
</dbReference>
<dbReference type="InterPro" id="IPR036914">
    <property type="entry name" value="MGS-like_dom_sf"/>
</dbReference>
<dbReference type="PANTHER" id="PTHR11692">
    <property type="entry name" value="BIFUNCTIONAL PURINE BIOSYNTHESIS PROTEIN PURH"/>
    <property type="match status" value="1"/>
</dbReference>
<dbReference type="CDD" id="cd01421">
    <property type="entry name" value="IMPCH"/>
    <property type="match status" value="1"/>
</dbReference>
<evidence type="ECO:0000256" key="8">
    <source>
        <dbReference type="ARBA" id="ARBA00050488"/>
    </source>
</evidence>
<dbReference type="SUPFAM" id="SSF52335">
    <property type="entry name" value="Methylglyoxal synthase-like"/>
    <property type="match status" value="1"/>
</dbReference>
<comment type="catalytic activity">
    <reaction evidence="8 10">
        <text>(6R)-10-formyltetrahydrofolate + 5-amino-1-(5-phospho-beta-D-ribosyl)imidazole-4-carboxamide = 5-formamido-1-(5-phospho-D-ribosyl)imidazole-4-carboxamide + (6S)-5,6,7,8-tetrahydrofolate</text>
        <dbReference type="Rhea" id="RHEA:22192"/>
        <dbReference type="ChEBI" id="CHEBI:57453"/>
        <dbReference type="ChEBI" id="CHEBI:58467"/>
        <dbReference type="ChEBI" id="CHEBI:58475"/>
        <dbReference type="ChEBI" id="CHEBI:195366"/>
        <dbReference type="EC" id="2.1.2.3"/>
    </reaction>
</comment>
<evidence type="ECO:0000256" key="4">
    <source>
        <dbReference type="ARBA" id="ARBA00022679"/>
    </source>
</evidence>
<comment type="domain">
    <text evidence="10">The IMP cyclohydrolase activity resides in the N-terminal region.</text>
</comment>
<dbReference type="Gene3D" id="3.40.140.20">
    <property type="match status" value="2"/>
</dbReference>
<comment type="caution">
    <text evidence="12">The sequence shown here is derived from an EMBL/GenBank/DDBJ whole genome shotgun (WGS) entry which is preliminary data.</text>
</comment>
<organism evidence="12 13">
    <name type="scientific">Clostridium tyrobutyricum DIVETGP</name>
    <dbReference type="NCBI Taxonomy" id="1408889"/>
    <lineage>
        <taxon>Bacteria</taxon>
        <taxon>Bacillati</taxon>
        <taxon>Bacillota</taxon>
        <taxon>Clostridia</taxon>
        <taxon>Eubacteriales</taxon>
        <taxon>Clostridiaceae</taxon>
        <taxon>Clostridium</taxon>
    </lineage>
</organism>
<dbReference type="PIRSF" id="PIRSF000414">
    <property type="entry name" value="AICARFT_IMPCHas"/>
    <property type="match status" value="1"/>
</dbReference>
<dbReference type="EC" id="3.5.4.10" evidence="10"/>
<dbReference type="Pfam" id="PF01808">
    <property type="entry name" value="AICARFT_IMPCHas"/>
    <property type="match status" value="1"/>
</dbReference>
<dbReference type="FunFam" id="3.40.140.20:FF:000002">
    <property type="entry name" value="Bifunctional purine biosynthesis protein PurH"/>
    <property type="match status" value="1"/>
</dbReference>
<keyword evidence="13" id="KW-1185">Reference proteome</keyword>
<dbReference type="PROSITE" id="PS51855">
    <property type="entry name" value="MGS"/>
    <property type="match status" value="1"/>
</dbReference>
<evidence type="ECO:0000313" key="13">
    <source>
        <dbReference type="Proteomes" id="UP000019482"/>
    </source>
</evidence>
<reference evidence="12 13" key="1">
    <citation type="journal article" date="2015" name="Genome Announc.">
        <title>Draft Genome Sequence of Clostridium tyrobutyricum Strain DIVETGP, Isolated from Cow's Milk for Grana Padano Production.</title>
        <authorList>
            <person name="Soggiu A."/>
            <person name="Piras C."/>
            <person name="Gaiarsa S."/>
            <person name="Sassera D."/>
            <person name="Roncada P."/>
            <person name="Bendixen E."/>
            <person name="Brasca M."/>
            <person name="Bonizzi L."/>
        </authorList>
    </citation>
    <scope>NUCLEOTIDE SEQUENCE [LARGE SCALE GENOMIC DNA]</scope>
    <source>
        <strain evidence="12 13">DIVETGP</strain>
    </source>
</reference>
<dbReference type="SUPFAM" id="SSF53927">
    <property type="entry name" value="Cytidine deaminase-like"/>
    <property type="match status" value="1"/>
</dbReference>
<dbReference type="UniPathway" id="UPA00074">
    <property type="reaction ID" value="UER00133"/>
</dbReference>
<dbReference type="GO" id="GO:0005829">
    <property type="term" value="C:cytosol"/>
    <property type="evidence" value="ECO:0007669"/>
    <property type="project" value="TreeGrafter"/>
</dbReference>
<dbReference type="GeneID" id="29418903"/>
<proteinExistence type="inferred from homology"/>
<dbReference type="HAMAP" id="MF_00139">
    <property type="entry name" value="PurH"/>
    <property type="match status" value="1"/>
</dbReference>
<accession>W6NKZ6</accession>
<protein>
    <recommendedName>
        <fullName evidence="10">Bifunctional purine biosynthesis protein PurH</fullName>
    </recommendedName>
    <domain>
        <recommendedName>
            <fullName evidence="10">Phosphoribosylaminoimidazolecarboxamide formyltransferase</fullName>
            <ecNumber evidence="10">2.1.2.3</ecNumber>
        </recommendedName>
        <alternativeName>
            <fullName evidence="10">AICAR transformylase</fullName>
        </alternativeName>
    </domain>
    <domain>
        <recommendedName>
            <fullName evidence="10">IMP cyclohydrolase</fullName>
            <ecNumber evidence="10">3.5.4.10</ecNumber>
        </recommendedName>
        <alternativeName>
            <fullName evidence="10">ATIC</fullName>
        </alternativeName>
        <alternativeName>
            <fullName evidence="10">IMP synthase</fullName>
        </alternativeName>
        <alternativeName>
            <fullName evidence="10">Inosinicase</fullName>
        </alternativeName>
    </domain>
</protein>
<evidence type="ECO:0000256" key="7">
    <source>
        <dbReference type="ARBA" id="ARBA00023268"/>
    </source>
</evidence>
<evidence type="ECO:0000256" key="1">
    <source>
        <dbReference type="ARBA" id="ARBA00004844"/>
    </source>
</evidence>
<dbReference type="OrthoDB" id="9802065at2"/>
<dbReference type="Pfam" id="PF02142">
    <property type="entry name" value="MGS"/>
    <property type="match status" value="1"/>
</dbReference>
<dbReference type="GO" id="GO:0004643">
    <property type="term" value="F:phosphoribosylaminoimidazolecarboxamide formyltransferase activity"/>
    <property type="evidence" value="ECO:0007669"/>
    <property type="project" value="UniProtKB-UniRule"/>
</dbReference>
<evidence type="ECO:0000259" key="11">
    <source>
        <dbReference type="PROSITE" id="PS51855"/>
    </source>
</evidence>
<evidence type="ECO:0000256" key="5">
    <source>
        <dbReference type="ARBA" id="ARBA00022755"/>
    </source>
</evidence>
<name>W6NKZ6_CLOTY</name>